<gene>
    <name evidence="1" type="ORF">KIN20_010519</name>
    <name evidence="2" type="ORF">KIN20_010526</name>
</gene>
<dbReference type="Proteomes" id="UP001196413">
    <property type="component" value="Unassembled WGS sequence"/>
</dbReference>
<organism evidence="2 3">
    <name type="scientific">Parelaphostrongylus tenuis</name>
    <name type="common">Meningeal worm</name>
    <dbReference type="NCBI Taxonomy" id="148309"/>
    <lineage>
        <taxon>Eukaryota</taxon>
        <taxon>Metazoa</taxon>
        <taxon>Ecdysozoa</taxon>
        <taxon>Nematoda</taxon>
        <taxon>Chromadorea</taxon>
        <taxon>Rhabditida</taxon>
        <taxon>Rhabditina</taxon>
        <taxon>Rhabditomorpha</taxon>
        <taxon>Strongyloidea</taxon>
        <taxon>Metastrongylidae</taxon>
        <taxon>Parelaphostrongylus</taxon>
    </lineage>
</organism>
<accession>A0AAD5QP69</accession>
<evidence type="ECO:0000313" key="3">
    <source>
        <dbReference type="Proteomes" id="UP001196413"/>
    </source>
</evidence>
<sequence>MEGSLYASTLGSNGGRLWLPVSTVWMGLSISTQTLSICRLPERAFLFATVHEVFYYIRINTSKPKS</sequence>
<protein>
    <submittedName>
        <fullName evidence="2">Uncharacterized protein</fullName>
    </submittedName>
</protein>
<name>A0AAD5QP69_PARTN</name>
<proteinExistence type="predicted"/>
<dbReference type="AlphaFoldDB" id="A0AAD5QP69"/>
<evidence type="ECO:0000313" key="1">
    <source>
        <dbReference type="EMBL" id="KAJ1353779.1"/>
    </source>
</evidence>
<evidence type="ECO:0000313" key="2">
    <source>
        <dbReference type="EMBL" id="KAJ1353786.1"/>
    </source>
</evidence>
<reference evidence="2" key="1">
    <citation type="submission" date="2021-06" db="EMBL/GenBank/DDBJ databases">
        <title>Parelaphostrongylus tenuis whole genome reference sequence.</title>
        <authorList>
            <person name="Garwood T.J."/>
            <person name="Larsen P.A."/>
            <person name="Fountain-Jones N.M."/>
            <person name="Garbe J.R."/>
            <person name="Macchietto M.G."/>
            <person name="Kania S.A."/>
            <person name="Gerhold R.W."/>
            <person name="Richards J.E."/>
            <person name="Wolf T.M."/>
        </authorList>
    </citation>
    <scope>NUCLEOTIDE SEQUENCE</scope>
    <source>
        <strain evidence="2">MNPRO001-30</strain>
        <tissue evidence="2">Meninges</tissue>
    </source>
</reference>
<comment type="caution">
    <text evidence="2">The sequence shown here is derived from an EMBL/GenBank/DDBJ whole genome shotgun (WGS) entry which is preliminary data.</text>
</comment>
<keyword evidence="3" id="KW-1185">Reference proteome</keyword>
<dbReference type="EMBL" id="JAHQIW010001838">
    <property type="protein sequence ID" value="KAJ1353786.1"/>
    <property type="molecule type" value="Genomic_DNA"/>
</dbReference>
<dbReference type="EMBL" id="JAHQIW010001838">
    <property type="protein sequence ID" value="KAJ1353779.1"/>
    <property type="molecule type" value="Genomic_DNA"/>
</dbReference>